<evidence type="ECO:0000313" key="2">
    <source>
        <dbReference type="EMBL" id="MFE7965395.1"/>
    </source>
</evidence>
<feature type="region of interest" description="Disordered" evidence="1">
    <location>
        <begin position="1"/>
        <end position="80"/>
    </location>
</feature>
<dbReference type="RefSeq" id="WP_381727259.1">
    <property type="nucleotide sequence ID" value="NZ_JBHVBU010000058.1"/>
</dbReference>
<comment type="caution">
    <text evidence="2">The sequence shown here is derived from an EMBL/GenBank/DDBJ whole genome shotgun (WGS) entry which is preliminary data.</text>
</comment>
<name>A0ABW6JJ47_STRCE</name>
<reference evidence="2 3" key="1">
    <citation type="submission" date="2024-09" db="EMBL/GenBank/DDBJ databases">
        <title>The Natural Products Discovery Center: Release of the First 8490 Sequenced Strains for Exploring Actinobacteria Biosynthetic Diversity.</title>
        <authorList>
            <person name="Kalkreuter E."/>
            <person name="Kautsar S.A."/>
            <person name="Yang D."/>
            <person name="Bader C.D."/>
            <person name="Teijaro C.N."/>
            <person name="Fluegel L."/>
            <person name="Davis C.M."/>
            <person name="Simpson J.R."/>
            <person name="Lauterbach L."/>
            <person name="Steele A.D."/>
            <person name="Gui C."/>
            <person name="Meng S."/>
            <person name="Li G."/>
            <person name="Viehrig K."/>
            <person name="Ye F."/>
            <person name="Su P."/>
            <person name="Kiefer A.F."/>
            <person name="Nichols A."/>
            <person name="Cepeda A.J."/>
            <person name="Yan W."/>
            <person name="Fan B."/>
            <person name="Jiang Y."/>
            <person name="Adhikari A."/>
            <person name="Zheng C.-J."/>
            <person name="Schuster L."/>
            <person name="Cowan T.M."/>
            <person name="Smanski M.J."/>
            <person name="Chevrette M.G."/>
            <person name="De Carvalho L.P.S."/>
            <person name="Shen B."/>
        </authorList>
    </citation>
    <scope>NUCLEOTIDE SEQUENCE [LARGE SCALE GENOMIC DNA]</scope>
    <source>
        <strain evidence="2 3">NPDC057399</strain>
    </source>
</reference>
<proteinExistence type="predicted"/>
<sequence>MRAAHHPTNQETHAMTRDPRRRTARPTTPVAANSPAPAVDTGTILTAASDTTPVSTPPPATPCTTADTSTSASACDAGSM</sequence>
<evidence type="ECO:0000256" key="1">
    <source>
        <dbReference type="SAM" id="MobiDB-lite"/>
    </source>
</evidence>
<gene>
    <name evidence="2" type="ORF">ACFU0X_20565</name>
</gene>
<organism evidence="2 3">
    <name type="scientific">Streptomyces cellulosae</name>
    <dbReference type="NCBI Taxonomy" id="1968"/>
    <lineage>
        <taxon>Bacteria</taxon>
        <taxon>Bacillati</taxon>
        <taxon>Actinomycetota</taxon>
        <taxon>Actinomycetes</taxon>
        <taxon>Kitasatosporales</taxon>
        <taxon>Streptomycetaceae</taxon>
        <taxon>Streptomyces</taxon>
    </lineage>
</organism>
<accession>A0ABW6JJ47</accession>
<dbReference type="EMBL" id="JBHVBU010000058">
    <property type="protein sequence ID" value="MFE7965395.1"/>
    <property type="molecule type" value="Genomic_DNA"/>
</dbReference>
<keyword evidence="3" id="KW-1185">Reference proteome</keyword>
<feature type="compositionally biased region" description="Low complexity" evidence="1">
    <location>
        <begin position="62"/>
        <end position="80"/>
    </location>
</feature>
<dbReference type="Proteomes" id="UP001600650">
    <property type="component" value="Unassembled WGS sequence"/>
</dbReference>
<protein>
    <submittedName>
        <fullName evidence="2">Uncharacterized protein</fullName>
    </submittedName>
</protein>
<evidence type="ECO:0000313" key="3">
    <source>
        <dbReference type="Proteomes" id="UP001600650"/>
    </source>
</evidence>